<evidence type="ECO:0000313" key="1">
    <source>
        <dbReference type="EMBL" id="QIS11783.1"/>
    </source>
</evidence>
<evidence type="ECO:0000313" key="2">
    <source>
        <dbReference type="Proteomes" id="UP000503540"/>
    </source>
</evidence>
<sequence>MSSNRGRSNAVAADYDWIKGDDLYDAFCLTLVRGVTPQEFMDRIGARITFGALPFGAEFTEIAFDCWDKSQGDVLFIGATTVAGAGGDWTLAFERNGYLGQILELMAPLSAGSRLVTVFNSMNTGGYFHWFEDGDLRLRFEAIFAYDRWGSTPDACLEYMKQIGFNLNEDREDIGPTITAALALAERCTGVRVTDDMLYGADFLCGTARDPRRT</sequence>
<reference evidence="1 2" key="1">
    <citation type="journal article" date="2019" name="ACS Chem. Biol.">
        <title>Identification and Mobilization of a Cryptic Antibiotic Biosynthesis Gene Locus from a Human-Pathogenic Nocardia Isolate.</title>
        <authorList>
            <person name="Herisse M."/>
            <person name="Ishida K."/>
            <person name="Porter J.L."/>
            <person name="Howden B."/>
            <person name="Hertweck C."/>
            <person name="Stinear T.P."/>
            <person name="Pidot S.J."/>
        </authorList>
    </citation>
    <scope>NUCLEOTIDE SEQUENCE [LARGE SCALE GENOMIC DNA]</scope>
    <source>
        <strain evidence="1 2">AUSMDU00012717</strain>
    </source>
</reference>
<dbReference type="EMBL" id="CP046172">
    <property type="protein sequence ID" value="QIS11783.1"/>
    <property type="molecule type" value="Genomic_DNA"/>
</dbReference>
<dbReference type="AlphaFoldDB" id="A0A6G9YFM7"/>
<name>A0A6G9YFM7_9NOCA</name>
<gene>
    <name evidence="1" type="ORF">F5544_19575</name>
</gene>
<dbReference type="RefSeq" id="WP_167474545.1">
    <property type="nucleotide sequence ID" value="NZ_CP046172.1"/>
</dbReference>
<proteinExistence type="predicted"/>
<organism evidence="1 2">
    <name type="scientific">Nocardia arthritidis</name>
    <dbReference type="NCBI Taxonomy" id="228602"/>
    <lineage>
        <taxon>Bacteria</taxon>
        <taxon>Bacillati</taxon>
        <taxon>Actinomycetota</taxon>
        <taxon>Actinomycetes</taxon>
        <taxon>Mycobacteriales</taxon>
        <taxon>Nocardiaceae</taxon>
        <taxon>Nocardia</taxon>
    </lineage>
</organism>
<dbReference type="Pfam" id="PF20062">
    <property type="entry name" value="DUF6461"/>
    <property type="match status" value="1"/>
</dbReference>
<accession>A0A6G9YFM7</accession>
<keyword evidence="2" id="KW-1185">Reference proteome</keyword>
<dbReference type="InterPro" id="IPR045592">
    <property type="entry name" value="DUF6461"/>
</dbReference>
<dbReference type="KEGG" id="nah:F5544_19575"/>
<protein>
    <submittedName>
        <fullName evidence="1">Uncharacterized protein</fullName>
    </submittedName>
</protein>
<dbReference type="Proteomes" id="UP000503540">
    <property type="component" value="Chromosome"/>
</dbReference>